<gene>
    <name evidence="1" type="ORF">FMOSSE_LOCUS11721</name>
</gene>
<comment type="caution">
    <text evidence="1">The sequence shown here is derived from an EMBL/GenBank/DDBJ whole genome shotgun (WGS) entry which is preliminary data.</text>
</comment>
<accession>A0A9N9H950</accession>
<reference evidence="1" key="1">
    <citation type="submission" date="2021-06" db="EMBL/GenBank/DDBJ databases">
        <authorList>
            <person name="Kallberg Y."/>
            <person name="Tangrot J."/>
            <person name="Rosling A."/>
        </authorList>
    </citation>
    <scope>NUCLEOTIDE SEQUENCE</scope>
    <source>
        <strain evidence="1">87-6 pot B 2015</strain>
    </source>
</reference>
<feature type="non-terminal residue" evidence="1">
    <location>
        <position position="68"/>
    </location>
</feature>
<sequence>EGCFEKVKWITGHCMDAIPNQSPTIPELINGHYGKEIKEGFEETEKKIPNMSISHKANPNAIFLFYSR</sequence>
<name>A0A9N9H950_FUNMO</name>
<dbReference type="EMBL" id="CAJVPP010004851">
    <property type="protein sequence ID" value="CAG8656334.1"/>
    <property type="molecule type" value="Genomic_DNA"/>
</dbReference>
<protein>
    <submittedName>
        <fullName evidence="1">7304_t:CDS:1</fullName>
    </submittedName>
</protein>
<keyword evidence="2" id="KW-1185">Reference proteome</keyword>
<evidence type="ECO:0000313" key="1">
    <source>
        <dbReference type="EMBL" id="CAG8656334.1"/>
    </source>
</evidence>
<dbReference type="Proteomes" id="UP000789375">
    <property type="component" value="Unassembled WGS sequence"/>
</dbReference>
<organism evidence="1 2">
    <name type="scientific">Funneliformis mosseae</name>
    <name type="common">Endomycorrhizal fungus</name>
    <name type="synonym">Glomus mosseae</name>
    <dbReference type="NCBI Taxonomy" id="27381"/>
    <lineage>
        <taxon>Eukaryota</taxon>
        <taxon>Fungi</taxon>
        <taxon>Fungi incertae sedis</taxon>
        <taxon>Mucoromycota</taxon>
        <taxon>Glomeromycotina</taxon>
        <taxon>Glomeromycetes</taxon>
        <taxon>Glomerales</taxon>
        <taxon>Glomeraceae</taxon>
        <taxon>Funneliformis</taxon>
    </lineage>
</organism>
<dbReference type="AlphaFoldDB" id="A0A9N9H950"/>
<proteinExistence type="predicted"/>
<evidence type="ECO:0000313" key="2">
    <source>
        <dbReference type="Proteomes" id="UP000789375"/>
    </source>
</evidence>